<evidence type="ECO:0000256" key="1">
    <source>
        <dbReference type="ARBA" id="ARBA00023125"/>
    </source>
</evidence>
<dbReference type="Pfam" id="PF00436">
    <property type="entry name" value="SSB"/>
    <property type="match status" value="1"/>
</dbReference>
<dbReference type="HAMAP" id="MF_00984">
    <property type="entry name" value="SSB"/>
    <property type="match status" value="1"/>
</dbReference>
<evidence type="ECO:0000313" key="2">
    <source>
        <dbReference type="EMBL" id="QJA54741.1"/>
    </source>
</evidence>
<organism evidence="2">
    <name type="scientific">viral metagenome</name>
    <dbReference type="NCBI Taxonomy" id="1070528"/>
    <lineage>
        <taxon>unclassified sequences</taxon>
        <taxon>metagenomes</taxon>
        <taxon>organismal metagenomes</taxon>
    </lineage>
</organism>
<reference evidence="2" key="1">
    <citation type="submission" date="2020-03" db="EMBL/GenBank/DDBJ databases">
        <title>The deep terrestrial virosphere.</title>
        <authorList>
            <person name="Holmfeldt K."/>
            <person name="Nilsson E."/>
            <person name="Simone D."/>
            <person name="Lopez-Fernandez M."/>
            <person name="Wu X."/>
            <person name="de Brujin I."/>
            <person name="Lundin D."/>
            <person name="Andersson A."/>
            <person name="Bertilsson S."/>
            <person name="Dopson M."/>
        </authorList>
    </citation>
    <scope>NUCLEOTIDE SEQUENCE</scope>
    <source>
        <strain evidence="2">TM448A05589</strain>
    </source>
</reference>
<dbReference type="GO" id="GO:0009295">
    <property type="term" value="C:nucleoid"/>
    <property type="evidence" value="ECO:0007669"/>
    <property type="project" value="TreeGrafter"/>
</dbReference>
<dbReference type="InterPro" id="IPR012340">
    <property type="entry name" value="NA-bd_OB-fold"/>
</dbReference>
<dbReference type="EMBL" id="MT144533">
    <property type="protein sequence ID" value="QJA54741.1"/>
    <property type="molecule type" value="Genomic_DNA"/>
</dbReference>
<dbReference type="InterPro" id="IPR000424">
    <property type="entry name" value="Primosome_PriB/ssb"/>
</dbReference>
<dbReference type="Gene3D" id="2.40.50.140">
    <property type="entry name" value="Nucleic acid-binding proteins"/>
    <property type="match status" value="1"/>
</dbReference>
<proteinExistence type="inferred from homology"/>
<dbReference type="NCBIfam" id="TIGR00621">
    <property type="entry name" value="ssb"/>
    <property type="match status" value="1"/>
</dbReference>
<dbReference type="CDD" id="cd04496">
    <property type="entry name" value="SSB_OBF"/>
    <property type="match status" value="1"/>
</dbReference>
<sequence length="158" mass="17662">MGVNKVILVGNVGQAPEMRFTPTGDAVANFRVAVSRRYNNSSGETIEETEWFTVIVWRKLAELCNQYLEKGRLVYVEGRGQTRTWQDKNGAIRTKFEVQANVVQFLGRGASDVATEDMKVVEQLGEIGVEVEVESVKPAKEVAKPALPRPNRKVVKKK</sequence>
<dbReference type="AlphaFoldDB" id="A0A6H2A535"/>
<dbReference type="GO" id="GO:0006260">
    <property type="term" value="P:DNA replication"/>
    <property type="evidence" value="ECO:0007669"/>
    <property type="project" value="InterPro"/>
</dbReference>
<keyword evidence="1 2" id="KW-0238">DNA-binding</keyword>
<name>A0A6H2A535_9ZZZZ</name>
<accession>A0A6H2A535</accession>
<dbReference type="SUPFAM" id="SSF50249">
    <property type="entry name" value="Nucleic acid-binding proteins"/>
    <property type="match status" value="1"/>
</dbReference>
<dbReference type="InterPro" id="IPR011344">
    <property type="entry name" value="ssDNA-bd"/>
</dbReference>
<gene>
    <name evidence="2" type="ORF">TM448A05589_0012</name>
</gene>
<dbReference type="GO" id="GO:0003697">
    <property type="term" value="F:single-stranded DNA binding"/>
    <property type="evidence" value="ECO:0007669"/>
    <property type="project" value="InterPro"/>
</dbReference>
<dbReference type="PROSITE" id="PS50935">
    <property type="entry name" value="SSB"/>
    <property type="match status" value="1"/>
</dbReference>
<dbReference type="PANTHER" id="PTHR10302:SF27">
    <property type="entry name" value="SINGLE-STRANDED DNA-BINDING PROTEIN"/>
    <property type="match status" value="1"/>
</dbReference>
<dbReference type="PANTHER" id="PTHR10302">
    <property type="entry name" value="SINGLE-STRANDED DNA-BINDING PROTEIN"/>
    <property type="match status" value="1"/>
</dbReference>
<protein>
    <submittedName>
        <fullName evidence="2">Putative single-stranded DNA-binding protein</fullName>
    </submittedName>
</protein>